<feature type="compositionally biased region" description="Acidic residues" evidence="1">
    <location>
        <begin position="135"/>
        <end position="148"/>
    </location>
</feature>
<dbReference type="RefSeq" id="XP_001746715.1">
    <property type="nucleotide sequence ID" value="XM_001746663.1"/>
</dbReference>
<organism evidence="2 3">
    <name type="scientific">Monosiga brevicollis</name>
    <name type="common">Choanoflagellate</name>
    <dbReference type="NCBI Taxonomy" id="81824"/>
    <lineage>
        <taxon>Eukaryota</taxon>
        <taxon>Choanoflagellata</taxon>
        <taxon>Craspedida</taxon>
        <taxon>Salpingoecidae</taxon>
        <taxon>Monosiga</taxon>
    </lineage>
</organism>
<dbReference type="AlphaFoldDB" id="A9V1S1"/>
<dbReference type="STRING" id="81824.A9V1S1"/>
<evidence type="ECO:0000313" key="3">
    <source>
        <dbReference type="Proteomes" id="UP000001357"/>
    </source>
</evidence>
<evidence type="ECO:0008006" key="4">
    <source>
        <dbReference type="Google" id="ProtNLM"/>
    </source>
</evidence>
<gene>
    <name evidence="2" type="ORF">MONBRDRAFT_37441</name>
</gene>
<dbReference type="EMBL" id="CH991554">
    <property type="protein sequence ID" value="EDQ88611.1"/>
    <property type="molecule type" value="Genomic_DNA"/>
</dbReference>
<dbReference type="Proteomes" id="UP000001357">
    <property type="component" value="Unassembled WGS sequence"/>
</dbReference>
<sequence>MSSGSAQRRSKGRTAATLPYANVRVLDPEGDFLFFAADKKARWYLDRGLAHREGPEEQHTIRLTFVPRGQGRRGDTFYENPLRNICVACGWGPTQRTNEATAPGPLKAALRTKVHTGGPSVALPALPLVPGTAEADAEADASSCDDDWSSSSSSEGDPHGYHSDENDHEADHDKDEAARAIAWMQEHETAGLDDAGTGLIRTHVVPRQYRSHFPHALKSHNNHDVVLLCQPCHEQFNRAATQLDKTLLLQYGVAAARADPPPELRQLLRDVSALQRYAAAMPEAKVAQLWQKVEEAIPDELRGITRDDVLLARAAEYAQTQLRVLNEAREATTVSPAEQIVHAVVHEPNADASLQAFCERWRRLFVDRLQPRHLPPGWEVTRNDGAWE</sequence>
<dbReference type="GeneID" id="5891967"/>
<feature type="region of interest" description="Disordered" evidence="1">
    <location>
        <begin position="132"/>
        <end position="172"/>
    </location>
</feature>
<proteinExistence type="predicted"/>
<feature type="compositionally biased region" description="Basic and acidic residues" evidence="1">
    <location>
        <begin position="156"/>
        <end position="172"/>
    </location>
</feature>
<evidence type="ECO:0000313" key="2">
    <source>
        <dbReference type="EMBL" id="EDQ88611.1"/>
    </source>
</evidence>
<protein>
    <recommendedName>
        <fullName evidence="4">HNH domain-containing protein</fullName>
    </recommendedName>
</protein>
<evidence type="ECO:0000256" key="1">
    <source>
        <dbReference type="SAM" id="MobiDB-lite"/>
    </source>
</evidence>
<dbReference type="InParanoid" id="A9V1S1"/>
<dbReference type="eggNOG" id="KOG4373">
    <property type="taxonomic scope" value="Eukaryota"/>
</dbReference>
<reference evidence="2 3" key="1">
    <citation type="journal article" date="2008" name="Nature">
        <title>The genome of the choanoflagellate Monosiga brevicollis and the origin of metazoans.</title>
        <authorList>
            <consortium name="JGI Sequencing"/>
            <person name="King N."/>
            <person name="Westbrook M.J."/>
            <person name="Young S.L."/>
            <person name="Kuo A."/>
            <person name="Abedin M."/>
            <person name="Chapman J."/>
            <person name="Fairclough S."/>
            <person name="Hellsten U."/>
            <person name="Isogai Y."/>
            <person name="Letunic I."/>
            <person name="Marr M."/>
            <person name="Pincus D."/>
            <person name="Putnam N."/>
            <person name="Rokas A."/>
            <person name="Wright K.J."/>
            <person name="Zuzow R."/>
            <person name="Dirks W."/>
            <person name="Good M."/>
            <person name="Goodstein D."/>
            <person name="Lemons D."/>
            <person name="Li W."/>
            <person name="Lyons J.B."/>
            <person name="Morris A."/>
            <person name="Nichols S."/>
            <person name="Richter D.J."/>
            <person name="Salamov A."/>
            <person name="Bork P."/>
            <person name="Lim W.A."/>
            <person name="Manning G."/>
            <person name="Miller W.T."/>
            <person name="McGinnis W."/>
            <person name="Shapiro H."/>
            <person name="Tjian R."/>
            <person name="Grigoriev I.V."/>
            <person name="Rokhsar D."/>
        </authorList>
    </citation>
    <scope>NUCLEOTIDE SEQUENCE [LARGE SCALE GENOMIC DNA]</scope>
    <source>
        <strain evidence="3">MX1 / ATCC 50154</strain>
    </source>
</reference>
<name>A9V1S1_MONBE</name>
<dbReference type="KEGG" id="mbr:MONBRDRAFT_37441"/>
<accession>A9V1S1</accession>
<keyword evidence="3" id="KW-1185">Reference proteome</keyword>